<reference evidence="1" key="1">
    <citation type="submission" date="2021-01" db="EMBL/GenBank/DDBJ databases">
        <authorList>
            <person name="Corre E."/>
            <person name="Pelletier E."/>
            <person name="Niang G."/>
            <person name="Scheremetjew M."/>
            <person name="Finn R."/>
            <person name="Kale V."/>
            <person name="Holt S."/>
            <person name="Cochrane G."/>
            <person name="Meng A."/>
            <person name="Brown T."/>
            <person name="Cohen L."/>
        </authorList>
    </citation>
    <scope>NUCLEOTIDE SEQUENCE</scope>
    <source>
        <strain evidence="1">RCC3387</strain>
    </source>
</reference>
<protein>
    <submittedName>
        <fullName evidence="1">Uncharacterized protein</fullName>
    </submittedName>
</protein>
<gene>
    <name evidence="1" type="ORF">BRAN1462_LOCUS36599</name>
</gene>
<name>A0A7S2L6G8_9DINO</name>
<dbReference type="EMBL" id="HBGW01057601">
    <property type="protein sequence ID" value="CAD9597003.1"/>
    <property type="molecule type" value="Transcribed_RNA"/>
</dbReference>
<sequence length="208" mass="22493">MFFYSCCCTPSEDNDSLKFDSVLDEYAAGATAQGRGVLQARATGTLLGAHQRPQGEDLAQLKKRLGLAGDAGAARSGEDFYATAATGRACVHFTEDTGHRTGAQYRIDEGGRQLVLTLFGEMGESEVTCPASAIEDIYTTVDGQDCFTEEVLSAATADEREGLFLLIFTKETSREPQALCLMEESAEARDKLLDKLKLLSLSDQFHAD</sequence>
<accession>A0A7S2L6G8</accession>
<evidence type="ECO:0000313" key="1">
    <source>
        <dbReference type="EMBL" id="CAD9597003.1"/>
    </source>
</evidence>
<proteinExistence type="predicted"/>
<dbReference type="AlphaFoldDB" id="A0A7S2L6G8"/>
<organism evidence="1">
    <name type="scientific">Zooxanthella nutricula</name>
    <dbReference type="NCBI Taxonomy" id="1333877"/>
    <lineage>
        <taxon>Eukaryota</taxon>
        <taxon>Sar</taxon>
        <taxon>Alveolata</taxon>
        <taxon>Dinophyceae</taxon>
        <taxon>Peridiniales</taxon>
        <taxon>Peridiniales incertae sedis</taxon>
        <taxon>Zooxanthella</taxon>
    </lineage>
</organism>